<reference evidence="1 2" key="1">
    <citation type="submission" date="2014-04" db="EMBL/GenBank/DDBJ databases">
        <title>Evolutionary Origins and Diversification of the Mycorrhizal Mutualists.</title>
        <authorList>
            <consortium name="DOE Joint Genome Institute"/>
            <consortium name="Mycorrhizal Genomics Consortium"/>
            <person name="Kohler A."/>
            <person name="Kuo A."/>
            <person name="Nagy L.G."/>
            <person name="Floudas D."/>
            <person name="Copeland A."/>
            <person name="Barry K.W."/>
            <person name="Cichocki N."/>
            <person name="Veneault-Fourrey C."/>
            <person name="LaButti K."/>
            <person name="Lindquist E.A."/>
            <person name="Lipzen A."/>
            <person name="Lundell T."/>
            <person name="Morin E."/>
            <person name="Murat C."/>
            <person name="Riley R."/>
            <person name="Ohm R."/>
            <person name="Sun H."/>
            <person name="Tunlid A."/>
            <person name="Henrissat B."/>
            <person name="Grigoriev I.V."/>
            <person name="Hibbett D.S."/>
            <person name="Martin F."/>
        </authorList>
    </citation>
    <scope>NUCLEOTIDE SEQUENCE [LARGE SCALE GENOMIC DNA]</scope>
    <source>
        <strain evidence="1 2">Koide BX008</strain>
    </source>
</reference>
<protein>
    <submittedName>
        <fullName evidence="1">Uncharacterized protein</fullName>
    </submittedName>
</protein>
<gene>
    <name evidence="1" type="ORF">M378DRAFT_163123</name>
</gene>
<name>A0A0C2TCX5_AMAMK</name>
<evidence type="ECO:0000313" key="2">
    <source>
        <dbReference type="Proteomes" id="UP000054549"/>
    </source>
</evidence>
<dbReference type="OrthoDB" id="3007819at2759"/>
<dbReference type="HOGENOM" id="CLU_011151_0_1_1"/>
<proteinExistence type="predicted"/>
<keyword evidence="2" id="KW-1185">Reference proteome</keyword>
<dbReference type="STRING" id="946122.A0A0C2TCX5"/>
<accession>A0A0C2TCX5</accession>
<evidence type="ECO:0000313" key="1">
    <source>
        <dbReference type="EMBL" id="KIL64649.1"/>
    </source>
</evidence>
<dbReference type="InParanoid" id="A0A0C2TCX5"/>
<organism evidence="1 2">
    <name type="scientific">Amanita muscaria (strain Koide BX008)</name>
    <dbReference type="NCBI Taxonomy" id="946122"/>
    <lineage>
        <taxon>Eukaryota</taxon>
        <taxon>Fungi</taxon>
        <taxon>Dikarya</taxon>
        <taxon>Basidiomycota</taxon>
        <taxon>Agaricomycotina</taxon>
        <taxon>Agaricomycetes</taxon>
        <taxon>Agaricomycetidae</taxon>
        <taxon>Agaricales</taxon>
        <taxon>Pluteineae</taxon>
        <taxon>Amanitaceae</taxon>
        <taxon>Amanita</taxon>
    </lineage>
</organism>
<dbReference type="EMBL" id="KN818248">
    <property type="protein sequence ID" value="KIL64649.1"/>
    <property type="molecule type" value="Genomic_DNA"/>
</dbReference>
<sequence length="428" mass="47770">MALENDGKNETHLSLSGFPTYATSLARHYLRRDVGHLTTESCSKVQAIIVCLLCYMFTREKLANTPQKIREELLHLLQPFATTSTPGRDLPGEVYLDKYLESPSVHHRPPSQNDTSTDLHSLNEPSVYHVVQEGLLASTALKTLLFRPLTSAIILIFVMKELAPLQIPPHLPETRALARSVNRTGPTVRDFEATERCRTPLLADLRKFRAINSSGINLLHDPEIFVLAHAKTTSAAADITPYLPGMLTGVWEGSYLVSRLEGTPSSTTGDFVCRKPMQCAITEYICYPPNIPLDDAPDELLTSDLKPSDINITERGVEIQSQTYCYEKITPGGDESHKRGQALDILLFGETLEEHEQAWGGYRFVGKVSKGGRIVLKREPKQFEDALLGTWCFDGYLRYGSAFVGQWRSGTEPESIHGIFSMRKNHDA</sequence>
<dbReference type="AlphaFoldDB" id="A0A0C2TCX5"/>
<dbReference type="Proteomes" id="UP000054549">
    <property type="component" value="Unassembled WGS sequence"/>
</dbReference>